<dbReference type="GO" id="GO:0005506">
    <property type="term" value="F:iron ion binding"/>
    <property type="evidence" value="ECO:0007669"/>
    <property type="project" value="InterPro"/>
</dbReference>
<dbReference type="SUPFAM" id="SSF51197">
    <property type="entry name" value="Clavaminate synthase-like"/>
    <property type="match status" value="1"/>
</dbReference>
<dbReference type="GO" id="GO:0051213">
    <property type="term" value="F:dioxygenase activity"/>
    <property type="evidence" value="ECO:0007669"/>
    <property type="project" value="UniProtKB-KW"/>
</dbReference>
<dbReference type="InterPro" id="IPR042098">
    <property type="entry name" value="TauD-like_sf"/>
</dbReference>
<accession>A0A243B9A6</accession>
<evidence type="ECO:0000256" key="2">
    <source>
        <dbReference type="ARBA" id="ARBA00022723"/>
    </source>
</evidence>
<keyword evidence="2 5" id="KW-0479">Metal-binding</keyword>
<dbReference type="PIRSF" id="PIRSF019543">
    <property type="entry name" value="Clavaminate_syn"/>
    <property type="match status" value="1"/>
</dbReference>
<organism evidence="7 8">
    <name type="scientific">Bacillus thuringiensis serovar pingluonsis</name>
    <dbReference type="NCBI Taxonomy" id="180881"/>
    <lineage>
        <taxon>Bacteria</taxon>
        <taxon>Bacillati</taxon>
        <taxon>Bacillota</taxon>
        <taxon>Bacilli</taxon>
        <taxon>Bacillales</taxon>
        <taxon>Bacillaceae</taxon>
        <taxon>Bacillus</taxon>
        <taxon>Bacillus cereus group</taxon>
    </lineage>
</organism>
<proteinExistence type="inferred from homology"/>
<dbReference type="InterPro" id="IPR014503">
    <property type="entry name" value="Clavaminate_syn-like"/>
</dbReference>
<keyword evidence="7" id="KW-0223">Dioxygenase</keyword>
<evidence type="ECO:0000313" key="8">
    <source>
        <dbReference type="Proteomes" id="UP000195089"/>
    </source>
</evidence>
<comment type="caution">
    <text evidence="7">The sequence shown here is derived from an EMBL/GenBank/DDBJ whole genome shotgun (WGS) entry which is preliminary data.</text>
</comment>
<feature type="binding site" evidence="5">
    <location>
        <position position="303"/>
    </location>
    <ligand>
        <name>Fe cation</name>
        <dbReference type="ChEBI" id="CHEBI:24875"/>
    </ligand>
</feature>
<dbReference type="RefSeq" id="WP_088119878.1">
    <property type="nucleotide sequence ID" value="NZ_NFDL01000070.1"/>
</dbReference>
<evidence type="ECO:0000256" key="1">
    <source>
        <dbReference type="ARBA" id="ARBA00008425"/>
    </source>
</evidence>
<dbReference type="Pfam" id="PF02668">
    <property type="entry name" value="TauD"/>
    <property type="match status" value="1"/>
</dbReference>
<reference evidence="7 8" key="1">
    <citation type="submission" date="2016-10" db="EMBL/GenBank/DDBJ databases">
        <title>Comparative genomics of Bacillus thuringiensis reveals a path to pathogens against multiple invertebrate hosts.</title>
        <authorList>
            <person name="Zheng J."/>
            <person name="Gao Q."/>
            <person name="Liu H."/>
            <person name="Peng D."/>
            <person name="Ruan L."/>
            <person name="Sun M."/>
        </authorList>
    </citation>
    <scope>NUCLEOTIDE SEQUENCE [LARGE SCALE GENOMIC DNA]</scope>
    <source>
        <strain evidence="7">BGSC 4BX1</strain>
    </source>
</reference>
<keyword evidence="4 5" id="KW-0408">Iron</keyword>
<feature type="domain" description="TauD/TfdA-like" evidence="6">
    <location>
        <begin position="176"/>
        <end position="325"/>
    </location>
</feature>
<evidence type="ECO:0000313" key="7">
    <source>
        <dbReference type="EMBL" id="OTY41672.1"/>
    </source>
</evidence>
<evidence type="ECO:0000256" key="4">
    <source>
        <dbReference type="ARBA" id="ARBA00023004"/>
    </source>
</evidence>
<gene>
    <name evidence="7" type="ORF">BK742_17865</name>
</gene>
<dbReference type="Proteomes" id="UP000195089">
    <property type="component" value="Unassembled WGS sequence"/>
</dbReference>
<comment type="similarity">
    <text evidence="1">Belongs to the clavaminate synthase family.</text>
</comment>
<dbReference type="EMBL" id="NFDL01000070">
    <property type="protein sequence ID" value="OTY41672.1"/>
    <property type="molecule type" value="Genomic_DNA"/>
</dbReference>
<protein>
    <submittedName>
        <fullName evidence="7">Taurine catabolism dioxygenase TauD</fullName>
    </submittedName>
</protein>
<dbReference type="InterPro" id="IPR003819">
    <property type="entry name" value="TauD/TfdA-like"/>
</dbReference>
<evidence type="ECO:0000256" key="3">
    <source>
        <dbReference type="ARBA" id="ARBA00023002"/>
    </source>
</evidence>
<evidence type="ECO:0000256" key="5">
    <source>
        <dbReference type="PIRSR" id="PIRSR019543-2"/>
    </source>
</evidence>
<dbReference type="Gene3D" id="3.60.130.10">
    <property type="entry name" value="Clavaminate synthase-like"/>
    <property type="match status" value="1"/>
</dbReference>
<name>A0A243B9A6_BACTU</name>
<sequence length="350" mass="39665">MNSTTIQKSNEKLINQEYVFKLSDDEKEILYQELDQIQYDPTGSTSYIAEVRMAALRAMPSRIIDCLNEQKASLKPMPYIIFENLPLDKSVTSTPEPQIVDPDVKSGFISENLAIAVASLIGEPYSILHEGHNIVNNLIPSIEAKREYTGLGSEVELDFHIENAALKFMGDKNFSPCGLLLTGVRHDSQGPLTRIADAREALRLLSQSDIDLLCQPLYKIKVPYRWRLSMPGKMQETYLVPLIQGNIELPEIAAAFYPDMVIPANDLAATALRNFHDAVRKVSFGLDVSPGRLVYIDNRFTFHSRDAFKPSFDESGRPFRWVQRVIVAPNLWNHRNLEQVKARVFKPIFN</sequence>
<keyword evidence="3" id="KW-0560">Oxidoreductase</keyword>
<dbReference type="AlphaFoldDB" id="A0A243B9A6"/>
<evidence type="ECO:0000259" key="6">
    <source>
        <dbReference type="Pfam" id="PF02668"/>
    </source>
</evidence>